<keyword evidence="7 10" id="KW-0030">Aminoacyl-tRNA synthetase</keyword>
<organism evidence="12 13">
    <name type="scientific">Candidatus Phytoplasma meliae</name>
    <dbReference type="NCBI Taxonomy" id="1848402"/>
    <lineage>
        <taxon>Bacteria</taxon>
        <taxon>Bacillati</taxon>
        <taxon>Mycoplasmatota</taxon>
        <taxon>Mollicutes</taxon>
        <taxon>Acholeplasmatales</taxon>
        <taxon>Acholeplasmataceae</taxon>
        <taxon>Candidatus Phytoplasma</taxon>
        <taxon>16SrXIII (Mexican periwinkle virescence group)</taxon>
    </lineage>
</organism>
<dbReference type="Gene3D" id="1.10.730.10">
    <property type="entry name" value="Isoleucyl-tRNA Synthetase, Domain 1"/>
    <property type="match status" value="1"/>
</dbReference>
<evidence type="ECO:0000256" key="4">
    <source>
        <dbReference type="ARBA" id="ARBA00022741"/>
    </source>
</evidence>
<dbReference type="PANTHER" id="PTHR11956">
    <property type="entry name" value="ARGINYL-TRNA SYNTHETASE"/>
    <property type="match status" value="1"/>
</dbReference>
<keyword evidence="6 10" id="KW-0648">Protein biosynthesis</keyword>
<evidence type="ECO:0000313" key="13">
    <source>
        <dbReference type="Proteomes" id="UP001195571"/>
    </source>
</evidence>
<dbReference type="Gene3D" id="3.30.1360.70">
    <property type="entry name" value="Arginyl tRNA synthetase N-terminal domain"/>
    <property type="match status" value="1"/>
</dbReference>
<dbReference type="InterPro" id="IPR001278">
    <property type="entry name" value="Arg-tRNA-ligase"/>
</dbReference>
<reference evidence="12" key="1">
    <citation type="submission" date="2021-04" db="EMBL/GenBank/DDBJ databases">
        <title>Genomic features of Candidatus Phytoplasma meliae isolate ChTYXIII (1SrXIII-G).</title>
        <authorList>
            <person name="Fernandez F.D."/>
            <person name="Conci L.R."/>
        </authorList>
    </citation>
    <scope>NUCLEOTIDE SEQUENCE [LARGE SCALE GENOMIC DNA]</scope>
    <source>
        <strain evidence="12">ChTYXIII-Mo</strain>
    </source>
</reference>
<dbReference type="InterPro" id="IPR035684">
    <property type="entry name" value="ArgRS_core"/>
</dbReference>
<dbReference type="PANTHER" id="PTHR11956:SF5">
    <property type="entry name" value="ARGININE--TRNA LIGASE, CYTOPLASMIC"/>
    <property type="match status" value="1"/>
</dbReference>
<dbReference type="EMBL" id="JACAOD020000006">
    <property type="protein sequence ID" value="MBP5835921.1"/>
    <property type="molecule type" value="Genomic_DNA"/>
</dbReference>
<dbReference type="InterPro" id="IPR036695">
    <property type="entry name" value="Arg-tRNA-synth_N_sf"/>
</dbReference>
<feature type="domain" description="DALR anticodon binding" evidence="11">
    <location>
        <begin position="443"/>
        <end position="557"/>
    </location>
</feature>
<dbReference type="RefSeq" id="WP_203552184.1">
    <property type="nucleotide sequence ID" value="NZ_JACAOD020000006.1"/>
</dbReference>
<name>A0ABS5CY68_9MOLU</name>
<protein>
    <recommendedName>
        <fullName evidence="2 9">Arginine--tRNA ligase</fullName>
        <ecNumber evidence="2 9">6.1.1.19</ecNumber>
    </recommendedName>
</protein>
<keyword evidence="5 10" id="KW-0067">ATP-binding</keyword>
<evidence type="ECO:0000313" key="12">
    <source>
        <dbReference type="EMBL" id="MBP5835921.1"/>
    </source>
</evidence>
<dbReference type="NCBIfam" id="TIGR00456">
    <property type="entry name" value="argS"/>
    <property type="match status" value="1"/>
</dbReference>
<dbReference type="SUPFAM" id="SSF52374">
    <property type="entry name" value="Nucleotidylyl transferase"/>
    <property type="match status" value="1"/>
</dbReference>
<sequence length="557" mass="65091">MFLEAIKIKIENVIETTLNQKVNLKEQIENLDFDFSLPLFMYAKKQQTNLFLIFQNIKKTLTTILEIEKIMFLNGFLNIKLQRMLLSQKILLHINQLKHNYGNQKTNHQTVVIDYSSPNIAKNFSVGHLRSTVIGNALKNLYQKLGFKVIGVNHLGDWGTQFGKMIVAYQLWGDKKKITKDPINELQKLYVLFHEKAQEDKTLNDQANDAFLQLEKQNPKYLALWSWFRKVSLQEFYKIYNILGISFDFCLGESFYNDKIDDLFKELQQKKLLKQEDQVLLIELDRLPPGLVKKTNGSTLYLTRDLTAFKYRYDVYNCQSILYVVGNEQKLYFKQLDQVIKKMGYRDIAIENINFGLVLMNGKKISTRHHQFTPLIKVIQEATILAKKIIQEKNPNLVNIDEIAQKIAVGAIIFNDLKNDRHLDIDFNLQNILQFKGQTGPYLQYTATRLNSLLQKETIDLNLINPSIYQQDHYFILIKLLDHFPIILKKSQQEKMPSILARYIIKLTQNVNFLYSQEKILTTNENIKNTNLLLIRDVLVVIQESLNILGVPFLENM</sequence>
<dbReference type="Pfam" id="PF00750">
    <property type="entry name" value="tRNA-synt_1d"/>
    <property type="match status" value="1"/>
</dbReference>
<evidence type="ECO:0000256" key="3">
    <source>
        <dbReference type="ARBA" id="ARBA00022598"/>
    </source>
</evidence>
<dbReference type="InterPro" id="IPR014729">
    <property type="entry name" value="Rossmann-like_a/b/a_fold"/>
</dbReference>
<dbReference type="SUPFAM" id="SSF55190">
    <property type="entry name" value="Arginyl-tRNA synthetase (ArgRS), N-terminal 'additional' domain"/>
    <property type="match status" value="1"/>
</dbReference>
<comment type="caution">
    <text evidence="12">The sequence shown here is derived from an EMBL/GenBank/DDBJ whole genome shotgun (WGS) entry which is preliminary data.</text>
</comment>
<proteinExistence type="inferred from homology"/>
<comment type="similarity">
    <text evidence="1 10">Belongs to the class-I aminoacyl-tRNA synthetase family.</text>
</comment>
<evidence type="ECO:0000256" key="1">
    <source>
        <dbReference type="ARBA" id="ARBA00005594"/>
    </source>
</evidence>
<comment type="catalytic activity">
    <reaction evidence="8">
        <text>tRNA(Arg) + L-arginine + ATP = L-arginyl-tRNA(Arg) + AMP + diphosphate</text>
        <dbReference type="Rhea" id="RHEA:20301"/>
        <dbReference type="Rhea" id="RHEA-COMP:9658"/>
        <dbReference type="Rhea" id="RHEA-COMP:9673"/>
        <dbReference type="ChEBI" id="CHEBI:30616"/>
        <dbReference type="ChEBI" id="CHEBI:32682"/>
        <dbReference type="ChEBI" id="CHEBI:33019"/>
        <dbReference type="ChEBI" id="CHEBI:78442"/>
        <dbReference type="ChEBI" id="CHEBI:78513"/>
        <dbReference type="ChEBI" id="CHEBI:456215"/>
        <dbReference type="EC" id="6.1.1.19"/>
    </reaction>
</comment>
<dbReference type="Proteomes" id="UP001195571">
    <property type="component" value="Unassembled WGS sequence"/>
</dbReference>
<dbReference type="PRINTS" id="PR01038">
    <property type="entry name" value="TRNASYNTHARG"/>
</dbReference>
<dbReference type="InterPro" id="IPR008909">
    <property type="entry name" value="DALR_anticod-bd"/>
</dbReference>
<evidence type="ECO:0000256" key="6">
    <source>
        <dbReference type="ARBA" id="ARBA00022917"/>
    </source>
</evidence>
<evidence type="ECO:0000256" key="8">
    <source>
        <dbReference type="ARBA" id="ARBA00049339"/>
    </source>
</evidence>
<evidence type="ECO:0000256" key="5">
    <source>
        <dbReference type="ARBA" id="ARBA00022840"/>
    </source>
</evidence>
<gene>
    <name evidence="12" type="primary">argS</name>
    <name evidence="12" type="ORF">CHTY_001620</name>
</gene>
<evidence type="ECO:0000259" key="11">
    <source>
        <dbReference type="SMART" id="SM00836"/>
    </source>
</evidence>
<evidence type="ECO:0000256" key="9">
    <source>
        <dbReference type="NCBIfam" id="TIGR00456"/>
    </source>
</evidence>
<dbReference type="Gene3D" id="3.40.50.620">
    <property type="entry name" value="HUPs"/>
    <property type="match status" value="1"/>
</dbReference>
<dbReference type="Pfam" id="PF05746">
    <property type="entry name" value="DALR_1"/>
    <property type="match status" value="1"/>
</dbReference>
<keyword evidence="3 10" id="KW-0436">Ligase</keyword>
<evidence type="ECO:0000256" key="7">
    <source>
        <dbReference type="ARBA" id="ARBA00023146"/>
    </source>
</evidence>
<dbReference type="GO" id="GO:0004814">
    <property type="term" value="F:arginine-tRNA ligase activity"/>
    <property type="evidence" value="ECO:0007669"/>
    <property type="project" value="UniProtKB-EC"/>
</dbReference>
<accession>A0ABS5CY68</accession>
<dbReference type="InterPro" id="IPR009080">
    <property type="entry name" value="tRNAsynth_Ia_anticodon-bd"/>
</dbReference>
<dbReference type="SUPFAM" id="SSF47323">
    <property type="entry name" value="Anticodon-binding domain of a subclass of class I aminoacyl-tRNA synthetases"/>
    <property type="match status" value="1"/>
</dbReference>
<dbReference type="SMART" id="SM00836">
    <property type="entry name" value="DALR_1"/>
    <property type="match status" value="1"/>
</dbReference>
<keyword evidence="13" id="KW-1185">Reference proteome</keyword>
<evidence type="ECO:0000256" key="10">
    <source>
        <dbReference type="RuleBase" id="RU363038"/>
    </source>
</evidence>
<keyword evidence="4 10" id="KW-0547">Nucleotide-binding</keyword>
<evidence type="ECO:0000256" key="2">
    <source>
        <dbReference type="ARBA" id="ARBA00012837"/>
    </source>
</evidence>
<dbReference type="EC" id="6.1.1.19" evidence="2 9"/>